<dbReference type="PANTHER" id="PTHR33321">
    <property type="match status" value="1"/>
</dbReference>
<gene>
    <name evidence="2" type="ORF">GQ43DRAFT_436747</name>
</gene>
<feature type="compositionally biased region" description="Basic and acidic residues" evidence="1">
    <location>
        <begin position="293"/>
        <end position="317"/>
    </location>
</feature>
<protein>
    <submittedName>
        <fullName evidence="2">BSP-domain-containing protein</fullName>
    </submittedName>
</protein>
<comment type="caution">
    <text evidence="2">The sequence shown here is derived from an EMBL/GenBank/DDBJ whole genome shotgun (WGS) entry which is preliminary data.</text>
</comment>
<feature type="compositionally biased region" description="Basic and acidic residues" evidence="1">
    <location>
        <begin position="324"/>
        <end position="333"/>
    </location>
</feature>
<dbReference type="Pfam" id="PF04450">
    <property type="entry name" value="BSP"/>
    <property type="match status" value="1"/>
</dbReference>
<dbReference type="OrthoDB" id="891726at2759"/>
<evidence type="ECO:0000256" key="1">
    <source>
        <dbReference type="SAM" id="MobiDB-lite"/>
    </source>
</evidence>
<evidence type="ECO:0000313" key="2">
    <source>
        <dbReference type="EMBL" id="KAF2205729.1"/>
    </source>
</evidence>
<feature type="region of interest" description="Disordered" evidence="1">
    <location>
        <begin position="1"/>
        <end position="54"/>
    </location>
</feature>
<dbReference type="AlphaFoldDB" id="A0A9P4JYV7"/>
<dbReference type="EMBL" id="ML993850">
    <property type="protein sequence ID" value="KAF2205729.1"/>
    <property type="molecule type" value="Genomic_DNA"/>
</dbReference>
<evidence type="ECO:0000313" key="3">
    <source>
        <dbReference type="Proteomes" id="UP000799536"/>
    </source>
</evidence>
<keyword evidence="3" id="KW-1185">Reference proteome</keyword>
<feature type="compositionally biased region" description="Low complexity" evidence="1">
    <location>
        <begin position="33"/>
        <end position="44"/>
    </location>
</feature>
<dbReference type="Proteomes" id="UP000799536">
    <property type="component" value="Unassembled WGS sequence"/>
</dbReference>
<name>A0A9P4JYV7_9PLEO</name>
<sequence>MPPPTPTYFQTMTPIPPLPSASKLPSNDRSTSDLDLSPTTTTPTHPTPKPHRTPRLRLQLHDISHLGSQIFLTHSSLPTLLSTSVSTVLSHLYTSFPAHCIPTTRSITLILRSMPGVAYTTGTDLDPEHKEIHVSTDYIAGINEERRFEEISGVVVHEMVHCWQHNAKGTAPGGLIEGIADWVRLKAGFAPPHWRRTAEGKWDAGYEVTGYFLEWLEGEGGFGVDVVRSINEAMRGCKYEEREFWEKCCGRKVGELWEQYRSSLEEKGRDGNGARSPAVSIPSCPPAVEVYKEEAHNDSEQRKDKSKNSAKPNDEHQITLVQHETPEQSEARVKARRGGNMHIPVRPGHQG</sequence>
<proteinExistence type="predicted"/>
<dbReference type="InterPro" id="IPR007541">
    <property type="entry name" value="Uncharacterised_BSP"/>
</dbReference>
<feature type="region of interest" description="Disordered" evidence="1">
    <location>
        <begin position="293"/>
        <end position="351"/>
    </location>
</feature>
<reference evidence="2" key="1">
    <citation type="journal article" date="2020" name="Stud. Mycol.">
        <title>101 Dothideomycetes genomes: a test case for predicting lifestyles and emergence of pathogens.</title>
        <authorList>
            <person name="Haridas S."/>
            <person name="Albert R."/>
            <person name="Binder M."/>
            <person name="Bloem J."/>
            <person name="Labutti K."/>
            <person name="Salamov A."/>
            <person name="Andreopoulos B."/>
            <person name="Baker S."/>
            <person name="Barry K."/>
            <person name="Bills G."/>
            <person name="Bluhm B."/>
            <person name="Cannon C."/>
            <person name="Castanera R."/>
            <person name="Culley D."/>
            <person name="Daum C."/>
            <person name="Ezra D."/>
            <person name="Gonzalez J."/>
            <person name="Henrissat B."/>
            <person name="Kuo A."/>
            <person name="Liang C."/>
            <person name="Lipzen A."/>
            <person name="Lutzoni F."/>
            <person name="Magnuson J."/>
            <person name="Mondo S."/>
            <person name="Nolan M."/>
            <person name="Ohm R."/>
            <person name="Pangilinan J."/>
            <person name="Park H.-J."/>
            <person name="Ramirez L."/>
            <person name="Alfaro M."/>
            <person name="Sun H."/>
            <person name="Tritt A."/>
            <person name="Yoshinaga Y."/>
            <person name="Zwiers L.-H."/>
            <person name="Turgeon B."/>
            <person name="Goodwin S."/>
            <person name="Spatafora J."/>
            <person name="Crous P."/>
            <person name="Grigoriev I."/>
        </authorList>
    </citation>
    <scope>NUCLEOTIDE SEQUENCE</scope>
    <source>
        <strain evidence="2">ATCC 74209</strain>
    </source>
</reference>
<accession>A0A9P4JYV7</accession>
<dbReference type="PANTHER" id="PTHR33321:SF12">
    <property type="entry name" value="PLANT BASIC SECRETORY PROTEIN (BSP) FAMILY PROTEIN"/>
    <property type="match status" value="1"/>
</dbReference>
<organism evidence="2 3">
    <name type="scientific">Delitschia confertaspora ATCC 74209</name>
    <dbReference type="NCBI Taxonomy" id="1513339"/>
    <lineage>
        <taxon>Eukaryota</taxon>
        <taxon>Fungi</taxon>
        <taxon>Dikarya</taxon>
        <taxon>Ascomycota</taxon>
        <taxon>Pezizomycotina</taxon>
        <taxon>Dothideomycetes</taxon>
        <taxon>Pleosporomycetidae</taxon>
        <taxon>Pleosporales</taxon>
        <taxon>Delitschiaceae</taxon>
        <taxon>Delitschia</taxon>
    </lineage>
</organism>